<dbReference type="GO" id="GO:0016747">
    <property type="term" value="F:acyltransferase activity, transferring groups other than amino-acyl groups"/>
    <property type="evidence" value="ECO:0007669"/>
    <property type="project" value="InterPro"/>
</dbReference>
<dbReference type="InterPro" id="IPR002656">
    <property type="entry name" value="Acyl_transf_3_dom"/>
</dbReference>
<dbReference type="GO" id="GO:0000271">
    <property type="term" value="P:polysaccharide biosynthetic process"/>
    <property type="evidence" value="ECO:0007669"/>
    <property type="project" value="TreeGrafter"/>
</dbReference>
<keyword evidence="3" id="KW-0808">Transferase</keyword>
<sequence>MGLVRFLLAAAVVINHTGPLYGLVLTDGYMAIKVFFIISGFYMALILTEKYNGPGQTSLFFSNRFLRLFPLYWVVLLLSLGVSLVFKFGLHTALLLGPWQTWLGHLKPATIALLAAANITIFGQDLLFFSSLTDAGTLALSTDALYRATPAWFFLLIPQSWTISLELVFYALAPWLVRRSTGVLVALAGASFVLRVLIYWADLPFDPWKQRFFPVECGFFLLGILAYRLYAALKPVAIPQATLWKIVGLYLAALLGYQFLPGFMGKELYLYAATVLSIPFLFRLTKKMAYDRTLGELSYPIYITHWTVILMVEYACGRAHLPAIALIATVAVSWLLNRFVADPIEGYRQRRVLRSR</sequence>
<feature type="transmembrane region" description="Helical" evidence="1">
    <location>
        <begin position="31"/>
        <end position="48"/>
    </location>
</feature>
<feature type="transmembrane region" description="Helical" evidence="1">
    <location>
        <begin position="268"/>
        <end position="285"/>
    </location>
</feature>
<dbReference type="GO" id="GO:0016020">
    <property type="term" value="C:membrane"/>
    <property type="evidence" value="ECO:0007669"/>
    <property type="project" value="TreeGrafter"/>
</dbReference>
<dbReference type="Pfam" id="PF01757">
    <property type="entry name" value="Acyl_transf_3"/>
    <property type="match status" value="1"/>
</dbReference>
<keyword evidence="4" id="KW-1185">Reference proteome</keyword>
<accession>A0A7C9MNU6</accession>
<name>A0A7C9MNU6_9BACT</name>
<dbReference type="RefSeq" id="WP_160960093.1">
    <property type="nucleotide sequence ID" value="NZ_WVUD01000010.1"/>
</dbReference>
<keyword evidence="1" id="KW-1133">Transmembrane helix</keyword>
<dbReference type="Proteomes" id="UP000482487">
    <property type="component" value="Unassembled WGS sequence"/>
</dbReference>
<dbReference type="PANTHER" id="PTHR23028:SF53">
    <property type="entry name" value="ACYL_TRANSF_3 DOMAIN-CONTAINING PROTEIN"/>
    <property type="match status" value="1"/>
</dbReference>
<feature type="transmembrane region" description="Helical" evidence="1">
    <location>
        <begin position="242"/>
        <end position="262"/>
    </location>
</feature>
<comment type="caution">
    <text evidence="3">The sequence shown here is derived from an EMBL/GenBank/DDBJ whole genome shotgun (WGS) entry which is preliminary data.</text>
</comment>
<dbReference type="AlphaFoldDB" id="A0A7C9MNU6"/>
<feature type="transmembrane region" description="Helical" evidence="1">
    <location>
        <begin position="212"/>
        <end position="230"/>
    </location>
</feature>
<proteinExistence type="predicted"/>
<evidence type="ECO:0000256" key="1">
    <source>
        <dbReference type="SAM" id="Phobius"/>
    </source>
</evidence>
<feature type="transmembrane region" description="Helical" evidence="1">
    <location>
        <begin position="180"/>
        <end position="200"/>
    </location>
</feature>
<keyword evidence="1" id="KW-0472">Membrane</keyword>
<evidence type="ECO:0000313" key="4">
    <source>
        <dbReference type="Proteomes" id="UP000482487"/>
    </source>
</evidence>
<protein>
    <submittedName>
        <fullName evidence="3">Acyltransferase family protein</fullName>
    </submittedName>
</protein>
<reference evidence="3 4" key="1">
    <citation type="submission" date="2020-01" db="EMBL/GenBank/DDBJ databases">
        <title>Genome sequence of Desulfovibrio aerotolerans DSM 16695(T).</title>
        <authorList>
            <person name="Karnachuk O."/>
            <person name="Avakyan M."/>
            <person name="Mardanov A."/>
            <person name="Kadnikov V."/>
            <person name="Ravin N."/>
        </authorList>
    </citation>
    <scope>NUCLEOTIDE SEQUENCE [LARGE SCALE GENOMIC DNA]</scope>
    <source>
        <strain evidence="3 4">DSM 16695</strain>
    </source>
</reference>
<dbReference type="EMBL" id="WVUD01000010">
    <property type="protein sequence ID" value="MYL83052.1"/>
    <property type="molecule type" value="Genomic_DNA"/>
</dbReference>
<feature type="transmembrane region" description="Helical" evidence="1">
    <location>
        <begin position="111"/>
        <end position="132"/>
    </location>
</feature>
<gene>
    <name evidence="3" type="ORF">GTA51_07870</name>
</gene>
<keyword evidence="1" id="KW-0812">Transmembrane</keyword>
<evidence type="ECO:0000313" key="3">
    <source>
        <dbReference type="EMBL" id="MYL83052.1"/>
    </source>
</evidence>
<organism evidence="3 4">
    <name type="scientific">Solidesulfovibrio aerotolerans</name>
    <dbReference type="NCBI Taxonomy" id="295255"/>
    <lineage>
        <taxon>Bacteria</taxon>
        <taxon>Pseudomonadati</taxon>
        <taxon>Thermodesulfobacteriota</taxon>
        <taxon>Desulfovibrionia</taxon>
        <taxon>Desulfovibrionales</taxon>
        <taxon>Desulfovibrionaceae</taxon>
        <taxon>Solidesulfovibrio</taxon>
    </lineage>
</organism>
<feature type="domain" description="Acyltransferase 3" evidence="2">
    <location>
        <begin position="3"/>
        <end position="337"/>
    </location>
</feature>
<feature type="transmembrane region" description="Helical" evidence="1">
    <location>
        <begin position="321"/>
        <end position="341"/>
    </location>
</feature>
<keyword evidence="3" id="KW-0012">Acyltransferase</keyword>
<dbReference type="InterPro" id="IPR050879">
    <property type="entry name" value="Acyltransferase_3"/>
</dbReference>
<dbReference type="PANTHER" id="PTHR23028">
    <property type="entry name" value="ACETYLTRANSFERASE"/>
    <property type="match status" value="1"/>
</dbReference>
<evidence type="ECO:0000259" key="2">
    <source>
        <dbReference type="Pfam" id="PF01757"/>
    </source>
</evidence>
<dbReference type="OrthoDB" id="9796461at2"/>
<feature type="transmembrane region" description="Helical" evidence="1">
    <location>
        <begin position="152"/>
        <end position="173"/>
    </location>
</feature>
<feature type="transmembrane region" description="Helical" evidence="1">
    <location>
        <begin position="6"/>
        <end position="24"/>
    </location>
</feature>
<feature type="transmembrane region" description="Helical" evidence="1">
    <location>
        <begin position="68"/>
        <end position="90"/>
    </location>
</feature>